<feature type="compositionally biased region" description="Basic residues" evidence="1">
    <location>
        <begin position="94"/>
        <end position="105"/>
    </location>
</feature>
<dbReference type="AlphaFoldDB" id="A0A4R7FQF5"/>
<protein>
    <submittedName>
        <fullName evidence="2">Uncharacterized protein</fullName>
    </submittedName>
</protein>
<organism evidence="2 3">
    <name type="scientific">Amnibacterium kyonggiense</name>
    <dbReference type="NCBI Taxonomy" id="595671"/>
    <lineage>
        <taxon>Bacteria</taxon>
        <taxon>Bacillati</taxon>
        <taxon>Actinomycetota</taxon>
        <taxon>Actinomycetes</taxon>
        <taxon>Micrococcales</taxon>
        <taxon>Microbacteriaceae</taxon>
        <taxon>Amnibacterium</taxon>
    </lineage>
</organism>
<evidence type="ECO:0000313" key="2">
    <source>
        <dbReference type="EMBL" id="TDS80010.1"/>
    </source>
</evidence>
<evidence type="ECO:0000256" key="1">
    <source>
        <dbReference type="SAM" id="MobiDB-lite"/>
    </source>
</evidence>
<keyword evidence="3" id="KW-1185">Reference proteome</keyword>
<feature type="region of interest" description="Disordered" evidence="1">
    <location>
        <begin position="1"/>
        <end position="23"/>
    </location>
</feature>
<gene>
    <name evidence="2" type="ORF">CLV52_0558</name>
</gene>
<dbReference type="Proteomes" id="UP000295344">
    <property type="component" value="Unassembled WGS sequence"/>
</dbReference>
<accession>A0A4R7FQF5</accession>
<dbReference type="EMBL" id="SOAM01000001">
    <property type="protein sequence ID" value="TDS80010.1"/>
    <property type="molecule type" value="Genomic_DNA"/>
</dbReference>
<feature type="region of interest" description="Disordered" evidence="1">
    <location>
        <begin position="215"/>
        <end position="265"/>
    </location>
</feature>
<feature type="compositionally biased region" description="Basic and acidic residues" evidence="1">
    <location>
        <begin position="236"/>
        <end position="254"/>
    </location>
</feature>
<comment type="caution">
    <text evidence="2">The sequence shown here is derived from an EMBL/GenBank/DDBJ whole genome shotgun (WGS) entry which is preliminary data.</text>
</comment>
<evidence type="ECO:0000313" key="3">
    <source>
        <dbReference type="Proteomes" id="UP000295344"/>
    </source>
</evidence>
<proteinExistence type="predicted"/>
<feature type="region of interest" description="Disordered" evidence="1">
    <location>
        <begin position="82"/>
        <end position="112"/>
    </location>
</feature>
<sequence length="265" mass="28348">MTATQLPSPRPQSSDGPTPRRWCGLNPVGEFYVTRSGRPTNARIRGQPVAQSPSRRLMAVVTDPDVTPGRVGKVVVHGERAGRAVPSRADAPAQHRRAGVRPRSRPRSDGVTDAVWRCSTRCPFLPSLMNSRPGSRAGPRTYGGSVEAACLLSGSQCRLDLRPCRARRNQHQRDRRPLAAPVVEAVVDGAGVRDGFRTSCPVLACHLRDAAPEPPSLSRKALLSKGGSGVQVAGQDRARGEQTRARGGRGEVKSGVRGRIGQSVI</sequence>
<feature type="compositionally biased region" description="Polar residues" evidence="1">
    <location>
        <begin position="1"/>
        <end position="16"/>
    </location>
</feature>
<reference evidence="2 3" key="1">
    <citation type="submission" date="2019-03" db="EMBL/GenBank/DDBJ databases">
        <title>Genomic Encyclopedia of Archaeal and Bacterial Type Strains, Phase II (KMG-II): from individual species to whole genera.</title>
        <authorList>
            <person name="Goeker M."/>
        </authorList>
    </citation>
    <scope>NUCLEOTIDE SEQUENCE [LARGE SCALE GENOMIC DNA]</scope>
    <source>
        <strain evidence="2 3">DSM 24782</strain>
    </source>
</reference>
<name>A0A4R7FQF5_9MICO</name>